<feature type="compositionally biased region" description="Low complexity" evidence="1">
    <location>
        <begin position="1"/>
        <end position="15"/>
    </location>
</feature>
<comment type="caution">
    <text evidence="2">The sequence shown here is derived from an EMBL/GenBank/DDBJ whole genome shotgun (WGS) entry which is preliminary data.</text>
</comment>
<keyword evidence="3" id="KW-1185">Reference proteome</keyword>
<evidence type="ECO:0000256" key="1">
    <source>
        <dbReference type="SAM" id="MobiDB-lite"/>
    </source>
</evidence>
<sequence length="92" mass="10000">MSSATSPTPATPTSPVGNRRRSSTASTSSSTSPPSWRRNSPSQQTLFKGLTAYKREANPDVYAQRRQSMSEARSQRPGVWGGVWERVTGRSG</sequence>
<feature type="region of interest" description="Disordered" evidence="1">
    <location>
        <begin position="55"/>
        <end position="92"/>
    </location>
</feature>
<dbReference type="AlphaFoldDB" id="A0A9W7SZ06"/>
<feature type="compositionally biased region" description="Low complexity" evidence="1">
    <location>
        <begin position="23"/>
        <end position="42"/>
    </location>
</feature>
<organism evidence="2 3">
    <name type="scientific">Teratosphaeria destructans</name>
    <dbReference type="NCBI Taxonomy" id="418781"/>
    <lineage>
        <taxon>Eukaryota</taxon>
        <taxon>Fungi</taxon>
        <taxon>Dikarya</taxon>
        <taxon>Ascomycota</taxon>
        <taxon>Pezizomycotina</taxon>
        <taxon>Dothideomycetes</taxon>
        <taxon>Dothideomycetidae</taxon>
        <taxon>Mycosphaerellales</taxon>
        <taxon>Teratosphaeriaceae</taxon>
        <taxon>Teratosphaeria</taxon>
    </lineage>
</organism>
<name>A0A9W7SZ06_9PEZI</name>
<proteinExistence type="predicted"/>
<evidence type="ECO:0000313" key="3">
    <source>
        <dbReference type="Proteomes" id="UP001138500"/>
    </source>
</evidence>
<reference evidence="2 3" key="1">
    <citation type="journal article" date="2018" name="IMA Fungus">
        <title>IMA Genome-F 10: Nine draft genome sequences of Claviceps purpurea s.lat., including C. arundinis, C. humidiphila, and C. cf. spartinae, pseudomolecules for the pitch canker pathogen Fusarium circinatum, draft genome of Davidsoniella eucalypti, Grosmannia galeiformis, Quambalaria eucalypti, and Teratosphaeria destructans.</title>
        <authorList>
            <person name="Wingfield B.D."/>
            <person name="Liu M."/>
            <person name="Nguyen H.D."/>
            <person name="Lane F.A."/>
            <person name="Morgan S.W."/>
            <person name="De Vos L."/>
            <person name="Wilken P.M."/>
            <person name="Duong T.A."/>
            <person name="Aylward J."/>
            <person name="Coetzee M.P."/>
            <person name="Dadej K."/>
            <person name="De Beer Z.W."/>
            <person name="Findlay W."/>
            <person name="Havenga M."/>
            <person name="Kolarik M."/>
            <person name="Menzies J.G."/>
            <person name="Naidoo K."/>
            <person name="Pochopski O."/>
            <person name="Shoukouhi P."/>
            <person name="Santana Q.C."/>
            <person name="Seifert K.A."/>
            <person name="Soal N."/>
            <person name="Steenkamp E.T."/>
            <person name="Tatham C.T."/>
            <person name="van der Nest M.A."/>
            <person name="Wingfield M.J."/>
        </authorList>
    </citation>
    <scope>NUCLEOTIDE SEQUENCE [LARGE SCALE GENOMIC DNA]</scope>
    <source>
        <strain evidence="2">CMW44962</strain>
    </source>
</reference>
<dbReference type="Proteomes" id="UP001138500">
    <property type="component" value="Unassembled WGS sequence"/>
</dbReference>
<feature type="region of interest" description="Disordered" evidence="1">
    <location>
        <begin position="1"/>
        <end position="43"/>
    </location>
</feature>
<evidence type="ECO:0000313" key="2">
    <source>
        <dbReference type="EMBL" id="KAH9844395.1"/>
    </source>
</evidence>
<dbReference type="OrthoDB" id="4158609at2759"/>
<gene>
    <name evidence="2" type="ORF">Tdes44962_MAKER01428</name>
</gene>
<reference evidence="2 3" key="2">
    <citation type="journal article" date="2021" name="Curr. Genet.">
        <title>Genetic response to nitrogen starvation in the aggressive Eucalyptus foliar pathogen Teratosphaeria destructans.</title>
        <authorList>
            <person name="Havenga M."/>
            <person name="Wingfield B.D."/>
            <person name="Wingfield M.J."/>
            <person name="Dreyer L.L."/>
            <person name="Roets F."/>
            <person name="Aylward J."/>
        </authorList>
    </citation>
    <scope>NUCLEOTIDE SEQUENCE [LARGE SCALE GENOMIC DNA]</scope>
    <source>
        <strain evidence="2">CMW44962</strain>
    </source>
</reference>
<accession>A0A9W7SZ06</accession>
<protein>
    <submittedName>
        <fullName evidence="2">Uncharacterized protein</fullName>
    </submittedName>
</protein>
<dbReference type="EMBL" id="RIBY02000335">
    <property type="protein sequence ID" value="KAH9844395.1"/>
    <property type="molecule type" value="Genomic_DNA"/>
</dbReference>